<proteinExistence type="predicted"/>
<evidence type="ECO:0000313" key="1">
    <source>
        <dbReference type="EMBL" id="TCO76426.1"/>
    </source>
</evidence>
<gene>
    <name evidence="1" type="ORF">EV214_10828</name>
</gene>
<evidence type="ECO:0000313" key="2">
    <source>
        <dbReference type="Proteomes" id="UP000294919"/>
    </source>
</evidence>
<dbReference type="Proteomes" id="UP000294919">
    <property type="component" value="Unassembled WGS sequence"/>
</dbReference>
<organism evidence="1 2">
    <name type="scientific">Marinisporobacter balticus</name>
    <dbReference type="NCBI Taxonomy" id="2018667"/>
    <lineage>
        <taxon>Bacteria</taxon>
        <taxon>Bacillati</taxon>
        <taxon>Bacillota</taxon>
        <taxon>Clostridia</taxon>
        <taxon>Peptostreptococcales</taxon>
        <taxon>Thermotaleaceae</taxon>
        <taxon>Marinisporobacter</taxon>
    </lineage>
</organism>
<dbReference type="AlphaFoldDB" id="A0A4R2KYK1"/>
<name>A0A4R2KYK1_9FIRM</name>
<dbReference type="RefSeq" id="WP_132244364.1">
    <property type="nucleotide sequence ID" value="NZ_SLWV01000008.1"/>
</dbReference>
<reference evidence="1 2" key="1">
    <citation type="submission" date="2019-03" db="EMBL/GenBank/DDBJ databases">
        <title>Genomic Encyclopedia of Type Strains, Phase IV (KMG-IV): sequencing the most valuable type-strain genomes for metagenomic binning, comparative biology and taxonomic classification.</title>
        <authorList>
            <person name="Goeker M."/>
        </authorList>
    </citation>
    <scope>NUCLEOTIDE SEQUENCE [LARGE SCALE GENOMIC DNA]</scope>
    <source>
        <strain evidence="1 2">DSM 102940</strain>
    </source>
</reference>
<sequence>MASSEQLQAVAENCSQFRSVYEGTFTSEIGANCTCENCKHFTKAHKCDIDLVDKILIKITDEG</sequence>
<accession>A0A4R2KYK1</accession>
<dbReference type="EMBL" id="SLWV01000008">
    <property type="protein sequence ID" value="TCO76426.1"/>
    <property type="molecule type" value="Genomic_DNA"/>
</dbReference>
<protein>
    <submittedName>
        <fullName evidence="1">Uncharacterized protein</fullName>
    </submittedName>
</protein>
<dbReference type="OrthoDB" id="1725471at2"/>
<comment type="caution">
    <text evidence="1">The sequence shown here is derived from an EMBL/GenBank/DDBJ whole genome shotgun (WGS) entry which is preliminary data.</text>
</comment>
<keyword evidence="2" id="KW-1185">Reference proteome</keyword>